<protein>
    <submittedName>
        <fullName evidence="2">Uncharacterized protein</fullName>
    </submittedName>
</protein>
<feature type="chain" id="PRO_5008586676" evidence="1">
    <location>
        <begin position="19"/>
        <end position="443"/>
    </location>
</feature>
<dbReference type="EMBL" id="GEBQ01027976">
    <property type="protein sequence ID" value="JAT12001.1"/>
    <property type="molecule type" value="Transcribed_RNA"/>
</dbReference>
<reference evidence="2" key="1">
    <citation type="submission" date="2015-11" db="EMBL/GenBank/DDBJ databases">
        <title>De novo transcriptome assembly of four potential Pierce s Disease insect vectors from Arizona vineyards.</title>
        <authorList>
            <person name="Tassone E.E."/>
        </authorList>
    </citation>
    <scope>NUCLEOTIDE SEQUENCE</scope>
</reference>
<keyword evidence="1" id="KW-0732">Signal</keyword>
<name>A0A1B6KKN0_9HEMI</name>
<organism evidence="2">
    <name type="scientific">Graphocephala atropunctata</name>
    <dbReference type="NCBI Taxonomy" id="36148"/>
    <lineage>
        <taxon>Eukaryota</taxon>
        <taxon>Metazoa</taxon>
        <taxon>Ecdysozoa</taxon>
        <taxon>Arthropoda</taxon>
        <taxon>Hexapoda</taxon>
        <taxon>Insecta</taxon>
        <taxon>Pterygota</taxon>
        <taxon>Neoptera</taxon>
        <taxon>Paraneoptera</taxon>
        <taxon>Hemiptera</taxon>
        <taxon>Auchenorrhyncha</taxon>
        <taxon>Membracoidea</taxon>
        <taxon>Cicadellidae</taxon>
        <taxon>Cicadellinae</taxon>
        <taxon>Cicadellini</taxon>
        <taxon>Graphocephala</taxon>
    </lineage>
</organism>
<feature type="signal peptide" evidence="1">
    <location>
        <begin position="1"/>
        <end position="18"/>
    </location>
</feature>
<gene>
    <name evidence="2" type="ORF">g.26715</name>
</gene>
<evidence type="ECO:0000256" key="1">
    <source>
        <dbReference type="SAM" id="SignalP"/>
    </source>
</evidence>
<accession>A0A1B6KKN0</accession>
<feature type="non-terminal residue" evidence="2">
    <location>
        <position position="1"/>
    </location>
</feature>
<dbReference type="AlphaFoldDB" id="A0A1B6KKN0"/>
<proteinExistence type="predicted"/>
<feature type="non-terminal residue" evidence="2">
    <location>
        <position position="443"/>
    </location>
</feature>
<evidence type="ECO:0000313" key="2">
    <source>
        <dbReference type="EMBL" id="JAT12001.1"/>
    </source>
</evidence>
<sequence length="443" mass="48532">SLATLAAALTLVLAITTAYPAKDDEAYYYNRIHDLPDSYNKEVRNLDGIDSREEMQPLLTLLAKPAQDLSSEKGSQSKYQFGSGSHLDGLGGGHLVRTLETEQGLMSTMVDGALQPGDVGVGASETFGVIRKFPRNSGNIQSEPFWDDLKEVKMLLSAKLNPIYKGSDAESQPNVDESSNHFLMPPVQYSSMEKMPYTKTRSEDLSILGENHDSVIGDYFFKSSKLPSLDENLDPLGGGHLLGKRQQANDNIDDFNVNLRHLDSLGGGHLIREDSHFYTRFMDSLSEGHLLRSKKNVDSLGGGHLIRELPVYSRFMDSLGGGHLLGTKKDLDSLGGGHFIRELPTYRRFVDSLGGGHLLGSKKELDILGGGHLIREPVYSRFVDSLGGGHLIREPVYSRFVDLLGGGHLLGSKKDLDSLGGGHLIRELPTYRRFVDSLGGGHL</sequence>